<sequence>MRLAYLSEKGWSYTPPSGCTFIYFIFSQRILFLEAKLNSIEQKAKHINTAQVNNLKKKIGYMESTTHGAPRDSNVASQEKYIDLKIYQEQNGHAPYCSFRHQGERLVNGGRLFDIDGGRQVLLLARRLSGVGGTSVLSQ</sequence>
<protein>
    <submittedName>
        <fullName evidence="1">BnaC01g10280D protein</fullName>
    </submittedName>
</protein>
<accession>A0A078HM22</accession>
<keyword evidence="2" id="KW-1185">Reference proteome</keyword>
<dbReference type="Gramene" id="CDY38419">
    <property type="protein sequence ID" value="CDY38419"/>
    <property type="gene ID" value="GSBRNA2T00065855001"/>
</dbReference>
<dbReference type="PaxDb" id="3708-A0A078HM22"/>
<dbReference type="EMBL" id="LK032423">
    <property type="protein sequence ID" value="CDY38419.1"/>
    <property type="molecule type" value="Genomic_DNA"/>
</dbReference>
<dbReference type="STRING" id="3708.A0A078HM22"/>
<organism evidence="1 2">
    <name type="scientific">Brassica napus</name>
    <name type="common">Rape</name>
    <dbReference type="NCBI Taxonomy" id="3708"/>
    <lineage>
        <taxon>Eukaryota</taxon>
        <taxon>Viridiplantae</taxon>
        <taxon>Streptophyta</taxon>
        <taxon>Embryophyta</taxon>
        <taxon>Tracheophyta</taxon>
        <taxon>Spermatophyta</taxon>
        <taxon>Magnoliopsida</taxon>
        <taxon>eudicotyledons</taxon>
        <taxon>Gunneridae</taxon>
        <taxon>Pentapetalae</taxon>
        <taxon>rosids</taxon>
        <taxon>malvids</taxon>
        <taxon>Brassicales</taxon>
        <taxon>Brassicaceae</taxon>
        <taxon>Brassiceae</taxon>
        <taxon>Brassica</taxon>
    </lineage>
</organism>
<dbReference type="AlphaFoldDB" id="A0A078HM22"/>
<dbReference type="Proteomes" id="UP000028999">
    <property type="component" value="Unassembled WGS sequence"/>
</dbReference>
<gene>
    <name evidence="1" type="primary">BnaC01g10280D</name>
    <name evidence="1" type="ORF">GSBRNA2T00065855001</name>
</gene>
<evidence type="ECO:0000313" key="2">
    <source>
        <dbReference type="Proteomes" id="UP000028999"/>
    </source>
</evidence>
<reference evidence="1 2" key="1">
    <citation type="journal article" date="2014" name="Science">
        <title>Plant genetics. Early allopolyploid evolution in the post-Neolithic Brassica napus oilseed genome.</title>
        <authorList>
            <person name="Chalhoub B."/>
            <person name="Denoeud F."/>
            <person name="Liu S."/>
            <person name="Parkin I.A."/>
            <person name="Tang H."/>
            <person name="Wang X."/>
            <person name="Chiquet J."/>
            <person name="Belcram H."/>
            <person name="Tong C."/>
            <person name="Samans B."/>
            <person name="Correa M."/>
            <person name="Da Silva C."/>
            <person name="Just J."/>
            <person name="Falentin C."/>
            <person name="Koh C.S."/>
            <person name="Le Clainche I."/>
            <person name="Bernard M."/>
            <person name="Bento P."/>
            <person name="Noel B."/>
            <person name="Labadie K."/>
            <person name="Alberti A."/>
            <person name="Charles M."/>
            <person name="Arnaud D."/>
            <person name="Guo H."/>
            <person name="Daviaud C."/>
            <person name="Alamery S."/>
            <person name="Jabbari K."/>
            <person name="Zhao M."/>
            <person name="Edger P.P."/>
            <person name="Chelaifa H."/>
            <person name="Tack D."/>
            <person name="Lassalle G."/>
            <person name="Mestiri I."/>
            <person name="Schnel N."/>
            <person name="Le Paslier M.C."/>
            <person name="Fan G."/>
            <person name="Renault V."/>
            <person name="Bayer P.E."/>
            <person name="Golicz A.A."/>
            <person name="Manoli S."/>
            <person name="Lee T.H."/>
            <person name="Thi V.H."/>
            <person name="Chalabi S."/>
            <person name="Hu Q."/>
            <person name="Fan C."/>
            <person name="Tollenaere R."/>
            <person name="Lu Y."/>
            <person name="Battail C."/>
            <person name="Shen J."/>
            <person name="Sidebottom C.H."/>
            <person name="Wang X."/>
            <person name="Canaguier A."/>
            <person name="Chauveau A."/>
            <person name="Berard A."/>
            <person name="Deniot G."/>
            <person name="Guan M."/>
            <person name="Liu Z."/>
            <person name="Sun F."/>
            <person name="Lim Y.P."/>
            <person name="Lyons E."/>
            <person name="Town C.D."/>
            <person name="Bancroft I."/>
            <person name="Wang X."/>
            <person name="Meng J."/>
            <person name="Ma J."/>
            <person name="Pires J.C."/>
            <person name="King G.J."/>
            <person name="Brunel D."/>
            <person name="Delourme R."/>
            <person name="Renard M."/>
            <person name="Aury J.M."/>
            <person name="Adams K.L."/>
            <person name="Batley J."/>
            <person name="Snowdon R.J."/>
            <person name="Tost J."/>
            <person name="Edwards D."/>
            <person name="Zhou Y."/>
            <person name="Hua W."/>
            <person name="Sharpe A.G."/>
            <person name="Paterson A.H."/>
            <person name="Guan C."/>
            <person name="Wincker P."/>
        </authorList>
    </citation>
    <scope>NUCLEOTIDE SEQUENCE [LARGE SCALE GENOMIC DNA]</scope>
    <source>
        <strain evidence="2">cv. Darmor-bzh</strain>
    </source>
</reference>
<proteinExistence type="predicted"/>
<name>A0A078HM22_BRANA</name>
<evidence type="ECO:0000313" key="1">
    <source>
        <dbReference type="EMBL" id="CDY38419.1"/>
    </source>
</evidence>